<evidence type="ECO:0000256" key="1">
    <source>
        <dbReference type="SAM" id="MobiDB-lite"/>
    </source>
</evidence>
<reference evidence="2" key="1">
    <citation type="journal article" date="2014" name="Int. J. Syst. Evol. Microbiol.">
        <title>Complete genome sequence of Corynebacterium casei LMG S-19264T (=DSM 44701T), isolated from a smear-ripened cheese.</title>
        <authorList>
            <consortium name="US DOE Joint Genome Institute (JGI-PGF)"/>
            <person name="Walter F."/>
            <person name="Albersmeier A."/>
            <person name="Kalinowski J."/>
            <person name="Ruckert C."/>
        </authorList>
    </citation>
    <scope>NUCLEOTIDE SEQUENCE</scope>
    <source>
        <strain evidence="2">JCM 4346</strain>
    </source>
</reference>
<feature type="region of interest" description="Disordered" evidence="1">
    <location>
        <begin position="1"/>
        <end position="71"/>
    </location>
</feature>
<keyword evidence="3" id="KW-1185">Reference proteome</keyword>
<proteinExistence type="predicted"/>
<reference evidence="2" key="2">
    <citation type="submission" date="2020-09" db="EMBL/GenBank/DDBJ databases">
        <authorList>
            <person name="Sun Q."/>
            <person name="Ohkuma M."/>
        </authorList>
    </citation>
    <scope>NUCLEOTIDE SEQUENCE</scope>
    <source>
        <strain evidence="2">JCM 4346</strain>
    </source>
</reference>
<gene>
    <name evidence="2" type="ORF">GCM10010251_00900</name>
</gene>
<organism evidence="2 3">
    <name type="scientific">Streptomyces aurantiogriseus</name>
    <dbReference type="NCBI Taxonomy" id="66870"/>
    <lineage>
        <taxon>Bacteria</taxon>
        <taxon>Bacillati</taxon>
        <taxon>Actinomycetota</taxon>
        <taxon>Actinomycetes</taxon>
        <taxon>Kitasatosporales</taxon>
        <taxon>Streptomycetaceae</taxon>
        <taxon>Streptomyces</taxon>
    </lineage>
</organism>
<evidence type="ECO:0000313" key="3">
    <source>
        <dbReference type="Proteomes" id="UP000658320"/>
    </source>
</evidence>
<accession>A0A918BSY8</accession>
<evidence type="ECO:0000313" key="2">
    <source>
        <dbReference type="EMBL" id="GGQ90534.1"/>
    </source>
</evidence>
<sequence length="71" mass="7101">MGDPIGPAAGKKAADGPVAPAAGKKAADGGCPDPGRSGCRTRRPCVPAERTGDRDRRAGTVAPDARPDPPR</sequence>
<feature type="compositionally biased region" description="Low complexity" evidence="1">
    <location>
        <begin position="1"/>
        <end position="33"/>
    </location>
</feature>
<dbReference type="Proteomes" id="UP000658320">
    <property type="component" value="Unassembled WGS sequence"/>
</dbReference>
<name>A0A918BSY8_9ACTN</name>
<protein>
    <submittedName>
        <fullName evidence="2">Uncharacterized protein</fullName>
    </submittedName>
</protein>
<dbReference type="AlphaFoldDB" id="A0A918BSY8"/>
<dbReference type="EMBL" id="BMSX01000001">
    <property type="protein sequence ID" value="GGQ90534.1"/>
    <property type="molecule type" value="Genomic_DNA"/>
</dbReference>
<comment type="caution">
    <text evidence="2">The sequence shown here is derived from an EMBL/GenBank/DDBJ whole genome shotgun (WGS) entry which is preliminary data.</text>
</comment>